<evidence type="ECO:0000256" key="4">
    <source>
        <dbReference type="ARBA" id="ARBA00022741"/>
    </source>
</evidence>
<dbReference type="CDD" id="cd01991">
    <property type="entry name" value="Asn_synthase_B_C"/>
    <property type="match status" value="1"/>
</dbReference>
<keyword evidence="6 8" id="KW-0315">Glutamine amidotransferase</keyword>
<proteinExistence type="inferred from homology"/>
<dbReference type="PANTHER" id="PTHR43284:SF1">
    <property type="entry name" value="ASPARAGINE SYNTHETASE"/>
    <property type="match status" value="1"/>
</dbReference>
<evidence type="ECO:0000256" key="7">
    <source>
        <dbReference type="ARBA" id="ARBA00048741"/>
    </source>
</evidence>
<evidence type="ECO:0000256" key="2">
    <source>
        <dbReference type="ARBA" id="ARBA00005752"/>
    </source>
</evidence>
<gene>
    <name evidence="11" type="primary">asnB</name>
    <name evidence="11" type="ORF">NWE54_24990</name>
</gene>
<keyword evidence="5 9" id="KW-0067">ATP-binding</keyword>
<dbReference type="Pfam" id="PF00733">
    <property type="entry name" value="Asn_synthase"/>
    <property type="match status" value="1"/>
</dbReference>
<dbReference type="InterPro" id="IPR017932">
    <property type="entry name" value="GATase_2_dom"/>
</dbReference>
<dbReference type="GO" id="GO:0006529">
    <property type="term" value="P:asparagine biosynthetic process"/>
    <property type="evidence" value="ECO:0007669"/>
    <property type="project" value="UniProtKB-KW"/>
</dbReference>
<evidence type="ECO:0000256" key="8">
    <source>
        <dbReference type="PIRSR" id="PIRSR001589-1"/>
    </source>
</evidence>
<feature type="binding site" evidence="9">
    <location>
        <position position="96"/>
    </location>
    <ligand>
        <name>L-glutamine</name>
        <dbReference type="ChEBI" id="CHEBI:58359"/>
    </ligand>
</feature>
<evidence type="ECO:0000259" key="10">
    <source>
        <dbReference type="PROSITE" id="PS51278"/>
    </source>
</evidence>
<keyword evidence="11" id="KW-0436">Ligase</keyword>
<keyword evidence="8" id="KW-0028">Amino-acid biosynthesis</keyword>
<dbReference type="PROSITE" id="PS51278">
    <property type="entry name" value="GATASE_TYPE_2"/>
    <property type="match status" value="1"/>
</dbReference>
<feature type="domain" description="Glutamine amidotransferase type-2" evidence="10">
    <location>
        <begin position="2"/>
        <end position="213"/>
    </location>
</feature>
<dbReference type="EMBL" id="CP102774">
    <property type="protein sequence ID" value="UZF86971.1"/>
    <property type="molecule type" value="Genomic_DNA"/>
</dbReference>
<keyword evidence="8" id="KW-0061">Asparagine biosynthesis</keyword>
<name>A0A9E7ZVU9_9HYPH</name>
<evidence type="ECO:0000256" key="3">
    <source>
        <dbReference type="ARBA" id="ARBA00012737"/>
    </source>
</evidence>
<dbReference type="EC" id="6.3.5.4" evidence="3"/>
<feature type="binding site" evidence="9">
    <location>
        <position position="291"/>
    </location>
    <ligand>
        <name>ATP</name>
        <dbReference type="ChEBI" id="CHEBI:30616"/>
    </ligand>
</feature>
<dbReference type="InterPro" id="IPR014729">
    <property type="entry name" value="Rossmann-like_a/b/a_fold"/>
</dbReference>
<dbReference type="PANTHER" id="PTHR43284">
    <property type="entry name" value="ASPARAGINE SYNTHETASE (GLUTAMINE-HYDROLYZING)"/>
    <property type="match status" value="1"/>
</dbReference>
<dbReference type="InterPro" id="IPR033738">
    <property type="entry name" value="AsnB_N"/>
</dbReference>
<dbReference type="PIRSF" id="PIRSF001589">
    <property type="entry name" value="Asn_synthetase_glu-h"/>
    <property type="match status" value="1"/>
</dbReference>
<evidence type="ECO:0000256" key="6">
    <source>
        <dbReference type="ARBA" id="ARBA00022962"/>
    </source>
</evidence>
<feature type="binding site" evidence="9">
    <location>
        <begin position="364"/>
        <end position="365"/>
    </location>
    <ligand>
        <name>ATP</name>
        <dbReference type="ChEBI" id="CHEBI:30616"/>
    </ligand>
</feature>
<dbReference type="GO" id="GO:0004066">
    <property type="term" value="F:asparagine synthase (glutamine-hydrolyzing) activity"/>
    <property type="evidence" value="ECO:0007669"/>
    <property type="project" value="UniProtKB-EC"/>
</dbReference>
<dbReference type="GO" id="GO:0005524">
    <property type="term" value="F:ATP binding"/>
    <property type="evidence" value="ECO:0007669"/>
    <property type="project" value="UniProtKB-KW"/>
</dbReference>
<dbReference type="InterPro" id="IPR001962">
    <property type="entry name" value="Asn_synthase"/>
</dbReference>
<keyword evidence="4 9" id="KW-0547">Nucleotide-binding</keyword>
<dbReference type="SUPFAM" id="SSF56235">
    <property type="entry name" value="N-terminal nucleophile aminohydrolases (Ntn hydrolases)"/>
    <property type="match status" value="1"/>
</dbReference>
<dbReference type="SUPFAM" id="SSF52402">
    <property type="entry name" value="Adenine nucleotide alpha hydrolases-like"/>
    <property type="match status" value="1"/>
</dbReference>
<dbReference type="InterPro" id="IPR006426">
    <property type="entry name" value="Asn_synth_AEB"/>
</dbReference>
<dbReference type="GO" id="GO:0005829">
    <property type="term" value="C:cytosol"/>
    <property type="evidence" value="ECO:0007669"/>
    <property type="project" value="TreeGrafter"/>
</dbReference>
<evidence type="ECO:0000313" key="11">
    <source>
        <dbReference type="EMBL" id="UZF86971.1"/>
    </source>
</evidence>
<dbReference type="AlphaFoldDB" id="A0A9E7ZVU9"/>
<dbReference type="CDD" id="cd00712">
    <property type="entry name" value="AsnB"/>
    <property type="match status" value="1"/>
</dbReference>
<comment type="pathway">
    <text evidence="1">Amino-acid biosynthesis; L-asparagine biosynthesis; L-asparagine from L-aspartate (L-Gln route): step 1/1.</text>
</comment>
<reference evidence="11" key="1">
    <citation type="submission" date="2022-08" db="EMBL/GenBank/DDBJ databases">
        <title>Complete Genome Sequences of 2 Bosea sp. soil isolates.</title>
        <authorList>
            <person name="Alvarez Arevalo M."/>
            <person name="Sterndorff E.B."/>
            <person name="Faurdal D."/>
            <person name="Joergensen T.S."/>
            <person name="Weber T."/>
        </authorList>
    </citation>
    <scope>NUCLEOTIDE SEQUENCE</scope>
    <source>
        <strain evidence="11">NBC_00436</strain>
    </source>
</reference>
<dbReference type="InterPro" id="IPR029055">
    <property type="entry name" value="Ntn_hydrolases_N"/>
</dbReference>
<organism evidence="11">
    <name type="scientific">Bosea sp. NBC_00436</name>
    <dbReference type="NCBI Taxonomy" id="2969620"/>
    <lineage>
        <taxon>Bacteria</taxon>
        <taxon>Pseudomonadati</taxon>
        <taxon>Pseudomonadota</taxon>
        <taxon>Alphaproteobacteria</taxon>
        <taxon>Hyphomicrobiales</taxon>
        <taxon>Boseaceae</taxon>
        <taxon>Bosea</taxon>
    </lineage>
</organism>
<dbReference type="Pfam" id="PF13537">
    <property type="entry name" value="GATase_7"/>
    <property type="match status" value="1"/>
</dbReference>
<feature type="active site" description="For GATase activity" evidence="8">
    <location>
        <position position="2"/>
    </location>
</feature>
<comment type="similarity">
    <text evidence="2">Belongs to the asparagine synthetase family.</text>
</comment>
<dbReference type="InterPro" id="IPR051786">
    <property type="entry name" value="ASN_synthetase/amidase"/>
</dbReference>
<comment type="catalytic activity">
    <reaction evidence="7">
        <text>L-aspartate + L-glutamine + ATP + H2O = L-asparagine + L-glutamate + AMP + diphosphate + H(+)</text>
        <dbReference type="Rhea" id="RHEA:12228"/>
        <dbReference type="ChEBI" id="CHEBI:15377"/>
        <dbReference type="ChEBI" id="CHEBI:15378"/>
        <dbReference type="ChEBI" id="CHEBI:29985"/>
        <dbReference type="ChEBI" id="CHEBI:29991"/>
        <dbReference type="ChEBI" id="CHEBI:30616"/>
        <dbReference type="ChEBI" id="CHEBI:33019"/>
        <dbReference type="ChEBI" id="CHEBI:58048"/>
        <dbReference type="ChEBI" id="CHEBI:58359"/>
        <dbReference type="ChEBI" id="CHEBI:456215"/>
        <dbReference type="EC" id="6.3.5.4"/>
    </reaction>
</comment>
<evidence type="ECO:0000256" key="9">
    <source>
        <dbReference type="PIRSR" id="PIRSR001589-2"/>
    </source>
</evidence>
<dbReference type="Gene3D" id="3.60.20.10">
    <property type="entry name" value="Glutamine Phosphoribosylpyrophosphate, subunit 1, domain 1"/>
    <property type="match status" value="1"/>
</dbReference>
<dbReference type="Gene3D" id="3.40.50.620">
    <property type="entry name" value="HUPs"/>
    <property type="match status" value="1"/>
</dbReference>
<protein>
    <recommendedName>
        <fullName evidence="3">asparagine synthase (glutamine-hydrolyzing)</fullName>
        <ecNumber evidence="3">6.3.5.4</ecNumber>
    </recommendedName>
</protein>
<accession>A0A9E7ZVU9</accession>
<evidence type="ECO:0000256" key="5">
    <source>
        <dbReference type="ARBA" id="ARBA00022840"/>
    </source>
</evidence>
<dbReference type="NCBIfam" id="TIGR01536">
    <property type="entry name" value="asn_synth_AEB"/>
    <property type="match status" value="1"/>
</dbReference>
<evidence type="ECO:0000256" key="1">
    <source>
        <dbReference type="ARBA" id="ARBA00005187"/>
    </source>
</evidence>
<sequence>MCGIAGIYGRSDAAAVGMMLDAMRHRGPDDEGVFSDHLAALGQRRLAIIDTSPAGHQPMPAAGGDIQLVFNGEIYNFREERALLEERGHSFTSHSDTEVLLALYQIYGDDCVTRLRGIFAFAIYDKRGGPGRERLLLARDHFGIKPLLYARRGDAVIFASELKGILASGLVERRVDSGSLRQLLNLGSVYQPQTLIDGVSALPSAHRMIVDRHGIRIERYWSYDLDRISGLRRRSYAEQVEIMHGVISEAIKLQMVADVPVGAFLSGGVDSSLVVALMSRISGAHIKTFSVGFEVGADAADESHEAAEVAALLETDHNRVVVTGADMELHLSRFVRGIDQPSVDGLNSYFVSHAAAQSVTVSLSGTGADEVFFGYPWFGSIARDFPATPSARMSLFRRLRNRHRGIGLGEDPGVGISNAMGRLYHCYGPDLADQLLAPDMRQASALTTFADDFAINDELRGGEPLDRASVLCLNGYTRNQLLRDIDCCAMANSLEVRVPFLDPVVIDHALSLPTSAKLAVTSKTLEYGASYNASGVKRVVCDVAKRHLPDWFFERRSKKGFALPYADWLKGPLKGVMDDALSPQSVASAGLFDPTVVSRLRTDFLNGHRPWSHIWLLMVTELWRREVLTTGINRASVPTPITVN</sequence>